<keyword evidence="6" id="KW-0282">Flagellum</keyword>
<keyword evidence="3" id="KW-0975">Bacterial flagellum</keyword>
<keyword evidence="7" id="KW-1185">Reference proteome</keyword>
<dbReference type="Proteomes" id="UP000198607">
    <property type="component" value="Unassembled WGS sequence"/>
</dbReference>
<dbReference type="STRING" id="83767.SAMN05660652_01343"/>
<dbReference type="AlphaFoldDB" id="A0A1G8AC53"/>
<feature type="domain" description="Type III secretion system flagellar brake protein YcgR PilZN" evidence="5">
    <location>
        <begin position="55"/>
        <end position="140"/>
    </location>
</feature>
<proteinExistence type="predicted"/>
<dbReference type="Pfam" id="PF07238">
    <property type="entry name" value="PilZ"/>
    <property type="match status" value="1"/>
</dbReference>
<evidence type="ECO:0000256" key="3">
    <source>
        <dbReference type="ARBA" id="ARBA00023143"/>
    </source>
</evidence>
<evidence type="ECO:0000313" key="6">
    <source>
        <dbReference type="EMBL" id="SDH18528.1"/>
    </source>
</evidence>
<gene>
    <name evidence="6" type="ORF">SAMN05660652_01343</name>
</gene>
<name>A0A1G8AC53_9RHOO</name>
<feature type="domain" description="PilZ" evidence="4">
    <location>
        <begin position="148"/>
        <end position="258"/>
    </location>
</feature>
<dbReference type="SUPFAM" id="SSF141371">
    <property type="entry name" value="PilZ domain-like"/>
    <property type="match status" value="2"/>
</dbReference>
<organism evidence="6 7">
    <name type="scientific">Propionivibrio dicarboxylicus</name>
    <dbReference type="NCBI Taxonomy" id="83767"/>
    <lineage>
        <taxon>Bacteria</taxon>
        <taxon>Pseudomonadati</taxon>
        <taxon>Pseudomonadota</taxon>
        <taxon>Betaproteobacteria</taxon>
        <taxon>Rhodocyclales</taxon>
        <taxon>Rhodocyclaceae</taxon>
        <taxon>Propionivibrio</taxon>
    </lineage>
</organism>
<dbReference type="Pfam" id="PF12945">
    <property type="entry name" value="PilZNR"/>
    <property type="match status" value="1"/>
</dbReference>
<dbReference type="InterPro" id="IPR009926">
    <property type="entry name" value="T3SS_YcgR_PilZN"/>
</dbReference>
<dbReference type="InterPro" id="IPR009875">
    <property type="entry name" value="PilZ_domain"/>
</dbReference>
<keyword evidence="6" id="KW-0966">Cell projection</keyword>
<reference evidence="6 7" key="1">
    <citation type="submission" date="2016-10" db="EMBL/GenBank/DDBJ databases">
        <authorList>
            <person name="de Groot N.N."/>
        </authorList>
    </citation>
    <scope>NUCLEOTIDE SEQUENCE [LARGE SCALE GENOMIC DNA]</scope>
    <source>
        <strain evidence="6 7">DSM 5885</strain>
    </source>
</reference>
<keyword evidence="1" id="KW-0973">c-di-GMP</keyword>
<evidence type="ECO:0000313" key="7">
    <source>
        <dbReference type="Proteomes" id="UP000198607"/>
    </source>
</evidence>
<dbReference type="Gene3D" id="2.30.110.10">
    <property type="entry name" value="Electron Transport, Fmn-binding Protein, Chain A"/>
    <property type="match status" value="1"/>
</dbReference>
<dbReference type="RefSeq" id="WP_176785776.1">
    <property type="nucleotide sequence ID" value="NZ_FNCY01000004.1"/>
</dbReference>
<evidence type="ECO:0000259" key="5">
    <source>
        <dbReference type="Pfam" id="PF12945"/>
    </source>
</evidence>
<dbReference type="EMBL" id="FNCY01000004">
    <property type="protein sequence ID" value="SDH18528.1"/>
    <property type="molecule type" value="Genomic_DNA"/>
</dbReference>
<keyword evidence="6" id="KW-0969">Cilium</keyword>
<accession>A0A1G8AC53</accession>
<evidence type="ECO:0000256" key="1">
    <source>
        <dbReference type="ARBA" id="ARBA00022636"/>
    </source>
</evidence>
<keyword evidence="2" id="KW-0547">Nucleotide-binding</keyword>
<sequence length="268" mass="29339">MPTLNSETAAVDAATLGTLAPETATGASQEVSSLDFGSGSGIADDIFSFEAMRLKVGDRIQMQLPPRFASERVIVRLIGYLAPHSLLVTPPRDIDGFRLPIEESEAVFVRVFANENAFAFESVVSKIVRLPFDYLHLSFPTQVRGRNVRKAPRVKTRIICSFSGAAQDGDSAPGVLVNLSANGALLVSRGDFLSRGDQLRLSFRLMIHGIEVLMNLEAVVRSLIADESATRQETSYFGLEFVNLTPTDRMTLQSMVYQQLIEQPQAMA</sequence>
<protein>
    <submittedName>
        <fullName evidence="6">C-di-GMP-binding flagellar brake protein YcgR, contains PilZNR and PilZ domains</fullName>
    </submittedName>
</protein>
<evidence type="ECO:0000256" key="2">
    <source>
        <dbReference type="ARBA" id="ARBA00022741"/>
    </source>
</evidence>
<dbReference type="GO" id="GO:0035438">
    <property type="term" value="F:cyclic-di-GMP binding"/>
    <property type="evidence" value="ECO:0007669"/>
    <property type="project" value="InterPro"/>
</dbReference>
<evidence type="ECO:0000259" key="4">
    <source>
        <dbReference type="Pfam" id="PF07238"/>
    </source>
</evidence>
<dbReference type="Gene3D" id="2.40.10.220">
    <property type="entry name" value="predicted glycosyltransferase like domains"/>
    <property type="match status" value="1"/>
</dbReference>
<dbReference type="InterPro" id="IPR012349">
    <property type="entry name" value="Split_barrel_FMN-bd"/>
</dbReference>